<comment type="caution">
    <text evidence="2">The sequence shown here is derived from an EMBL/GenBank/DDBJ whole genome shotgun (WGS) entry which is preliminary data.</text>
</comment>
<dbReference type="Proteomes" id="UP000308760">
    <property type="component" value="Unassembled WGS sequence"/>
</dbReference>
<evidence type="ECO:0000313" key="2">
    <source>
        <dbReference type="EMBL" id="THV40832.1"/>
    </source>
</evidence>
<dbReference type="RefSeq" id="WP_136535231.1">
    <property type="nucleotide sequence ID" value="NZ_STGY01000055.1"/>
</dbReference>
<keyword evidence="1" id="KW-0472">Membrane</keyword>
<protein>
    <recommendedName>
        <fullName evidence="4">DUF2569 domain-containing protein</fullName>
    </recommendedName>
</protein>
<evidence type="ECO:0008006" key="4">
    <source>
        <dbReference type="Google" id="ProtNLM"/>
    </source>
</evidence>
<keyword evidence="3" id="KW-1185">Reference proteome</keyword>
<feature type="transmembrane region" description="Helical" evidence="1">
    <location>
        <begin position="60"/>
        <end position="78"/>
    </location>
</feature>
<feature type="transmembrane region" description="Helical" evidence="1">
    <location>
        <begin position="16"/>
        <end position="40"/>
    </location>
</feature>
<sequence>MQQPAVKPKTVMAAQALLWLQFIAITSLYTIGLGFVFAATTSDSSHDTMGDVLLSIDLERWVLILVSIGITAAMPVIAQRLGRRDDSAIVVAWYALAYIPFAMYLWIALRAYLATFPDDAPFFLSAAAMLVVCGAFPASILGCLSSKSAKAWFATRVPVAIPEPAEERELVGAGMPR</sequence>
<organism evidence="2 3">
    <name type="scientific">Glycomyces buryatensis</name>
    <dbReference type="NCBI Taxonomy" id="2570927"/>
    <lineage>
        <taxon>Bacteria</taxon>
        <taxon>Bacillati</taxon>
        <taxon>Actinomycetota</taxon>
        <taxon>Actinomycetes</taxon>
        <taxon>Glycomycetales</taxon>
        <taxon>Glycomycetaceae</taxon>
        <taxon>Glycomyces</taxon>
    </lineage>
</organism>
<keyword evidence="1" id="KW-1133">Transmembrane helix</keyword>
<feature type="transmembrane region" description="Helical" evidence="1">
    <location>
        <begin position="90"/>
        <end position="109"/>
    </location>
</feature>
<dbReference type="OrthoDB" id="5186247at2"/>
<dbReference type="AlphaFoldDB" id="A0A4S8QCS8"/>
<name>A0A4S8QCS8_9ACTN</name>
<gene>
    <name evidence="2" type="ORF">FAB82_14400</name>
</gene>
<reference evidence="3" key="1">
    <citation type="submission" date="2019-04" db="EMBL/GenBank/DDBJ databases">
        <title>Nocardioides xinjiangensis sp. nov.</title>
        <authorList>
            <person name="Liu S."/>
        </authorList>
    </citation>
    <scope>NUCLEOTIDE SEQUENCE [LARGE SCALE GENOMIC DNA]</scope>
    <source>
        <strain evidence="3">18</strain>
    </source>
</reference>
<keyword evidence="1" id="KW-0812">Transmembrane</keyword>
<reference evidence="2 3" key="2">
    <citation type="submission" date="2019-05" db="EMBL/GenBank/DDBJ databases">
        <title>Glycomyces buryatensis sp. nov.</title>
        <authorList>
            <person name="Nikitina E."/>
        </authorList>
    </citation>
    <scope>NUCLEOTIDE SEQUENCE [LARGE SCALE GENOMIC DNA]</scope>
    <source>
        <strain evidence="2 3">18</strain>
    </source>
</reference>
<accession>A0A4S8QCS8</accession>
<evidence type="ECO:0000256" key="1">
    <source>
        <dbReference type="SAM" id="Phobius"/>
    </source>
</evidence>
<feature type="transmembrane region" description="Helical" evidence="1">
    <location>
        <begin position="121"/>
        <end position="144"/>
    </location>
</feature>
<proteinExistence type="predicted"/>
<dbReference type="EMBL" id="STGY01000055">
    <property type="protein sequence ID" value="THV40832.1"/>
    <property type="molecule type" value="Genomic_DNA"/>
</dbReference>
<evidence type="ECO:0000313" key="3">
    <source>
        <dbReference type="Proteomes" id="UP000308760"/>
    </source>
</evidence>